<dbReference type="PATRIC" id="fig|991778.3.peg.1105"/>
<name>F2AMZ1_RHOBT</name>
<proteinExistence type="predicted"/>
<organism evidence="3 4">
    <name type="scientific">Rhodopirellula baltica WH47</name>
    <dbReference type="NCBI Taxonomy" id="991778"/>
    <lineage>
        <taxon>Bacteria</taxon>
        <taxon>Pseudomonadati</taxon>
        <taxon>Planctomycetota</taxon>
        <taxon>Planctomycetia</taxon>
        <taxon>Pirellulales</taxon>
        <taxon>Pirellulaceae</taxon>
        <taxon>Rhodopirellula</taxon>
    </lineage>
</organism>
<feature type="transmembrane region" description="Helical" evidence="2">
    <location>
        <begin position="130"/>
        <end position="149"/>
    </location>
</feature>
<evidence type="ECO:0000256" key="2">
    <source>
        <dbReference type="SAM" id="Phobius"/>
    </source>
</evidence>
<keyword evidence="2 3" id="KW-0812">Transmembrane</keyword>
<dbReference type="Proteomes" id="UP000006222">
    <property type="component" value="Unassembled WGS sequence"/>
</dbReference>
<reference evidence="3 4" key="1">
    <citation type="journal article" date="2013" name="Mar. Genomics">
        <title>Expression of sulfatases in Rhodopirellula baltica and the diversity of sulfatases in the genus Rhodopirellula.</title>
        <authorList>
            <person name="Wegner C.E."/>
            <person name="Richter-Heitmann T."/>
            <person name="Klindworth A."/>
            <person name="Klockow C."/>
            <person name="Richter M."/>
            <person name="Achstetter T."/>
            <person name="Glockner F.O."/>
            <person name="Harder J."/>
        </authorList>
    </citation>
    <scope>NUCLEOTIDE SEQUENCE [LARGE SCALE GENOMIC DNA]</scope>
    <source>
        <strain evidence="3 4">WH47</strain>
    </source>
</reference>
<evidence type="ECO:0000256" key="1">
    <source>
        <dbReference type="SAM" id="Coils"/>
    </source>
</evidence>
<comment type="caution">
    <text evidence="3">The sequence shown here is derived from an EMBL/GenBank/DDBJ whole genome shotgun (WGS) entry which is preliminary data.</text>
</comment>
<sequence length="646" mass="69992">MNTTSKSDSEPTLTESVADMIERLGEPPADIWDRLVDDAEKRSSNSGSLDADAVPLRSASHLFWRTHGINHRGQLARLDVEDSVSGSLAIESERRLEVADDDASEELRLSDPVELVGAGSKSNKPSNRKLIWIGVVAGVAFVGAALYWWPRSNPQVAMSSDAPEGLVQQHRQDADVFSAGFMETDDDSAMELSNLMETVSSQPSGATNVDTTSFDLDASEIVGTKADAGPSTGQATEMTTSAFSLDALIPSQAAATTSTDGEVSRSIGNVASDVDESSGAAMIAAGDADRTSFGGGEEADVMSDGDQAEMEVDAVTASTEESSIGDSKDLFVSLPPIPSGDVSNADSSSWPLLSLQDVVLRFPSGVTEFKIGEARPDVVSIIRPSDEAAIAEVRVDVEEQTSRFKWLSGSRNADRSSLIHGRMEVAAGRRVYMRPSLQSDAIAIDLAERDVKMKWDLSAPPEPNQARITMELQVPDEVDVGWVEPIENESPRKVRGIAVLSQQDSESVAVVVRVDVQTTRMMTVRVRFGARLDPSMPWQWTDREDVSQTLAVVTRQMELADLRHAELEAAVSRAESSRARRLEARLDQQLDQLESQQKSLKMFAERLAELDQLIAMLAGQANLEAELFVSWPDDEQPILRLTSTDG</sequence>
<dbReference type="EMBL" id="AFAR01000060">
    <property type="protein sequence ID" value="EGF28957.1"/>
    <property type="molecule type" value="Genomic_DNA"/>
</dbReference>
<keyword evidence="2" id="KW-1133">Transmembrane helix</keyword>
<dbReference type="RefSeq" id="WP_007325008.1">
    <property type="nucleotide sequence ID" value="NZ_AFAR01000060.1"/>
</dbReference>
<keyword evidence="2" id="KW-0472">Membrane</keyword>
<dbReference type="AlphaFoldDB" id="F2AMZ1"/>
<evidence type="ECO:0000313" key="4">
    <source>
        <dbReference type="Proteomes" id="UP000006222"/>
    </source>
</evidence>
<gene>
    <name evidence="3" type="ORF">RBWH47_03073</name>
</gene>
<feature type="coiled-coil region" evidence="1">
    <location>
        <begin position="576"/>
        <end position="613"/>
    </location>
</feature>
<keyword evidence="1" id="KW-0175">Coiled coil</keyword>
<accession>F2AMZ1</accession>
<protein>
    <submittedName>
        <fullName evidence="3">Transmembrane protein</fullName>
    </submittedName>
</protein>
<evidence type="ECO:0000313" key="3">
    <source>
        <dbReference type="EMBL" id="EGF28957.1"/>
    </source>
</evidence>